<name>A0A645G242_9ZZZZ</name>
<organism evidence="1">
    <name type="scientific">bioreactor metagenome</name>
    <dbReference type="NCBI Taxonomy" id="1076179"/>
    <lineage>
        <taxon>unclassified sequences</taxon>
        <taxon>metagenomes</taxon>
        <taxon>ecological metagenomes</taxon>
    </lineage>
</organism>
<proteinExistence type="predicted"/>
<accession>A0A645G242</accession>
<comment type="caution">
    <text evidence="1">The sequence shown here is derived from an EMBL/GenBank/DDBJ whole genome shotgun (WGS) entry which is preliminary data.</text>
</comment>
<protein>
    <submittedName>
        <fullName evidence="1">Uncharacterized protein</fullName>
    </submittedName>
</protein>
<gene>
    <name evidence="1" type="ORF">SDC9_167388</name>
</gene>
<sequence length="165" mass="18476">MFTENRLMFRSTAVYRIIQCRVMEDAFGIIPYPKYDSEQANYAHSFSYATPVIAIPKYSENAEAAGAVIEALSYYGRTLVLPAYYDRVLKGIVARDEESRFCLDLIFDTADYDPGIVLGIGGFDVKFAQMTSTGKNTFASDYAAIESAATKQIQDYIDAYQSILE</sequence>
<dbReference type="EMBL" id="VSSQ01067665">
    <property type="protein sequence ID" value="MPN20012.1"/>
    <property type="molecule type" value="Genomic_DNA"/>
</dbReference>
<evidence type="ECO:0000313" key="1">
    <source>
        <dbReference type="EMBL" id="MPN20012.1"/>
    </source>
</evidence>
<dbReference type="AlphaFoldDB" id="A0A645G242"/>
<reference evidence="1" key="1">
    <citation type="submission" date="2019-08" db="EMBL/GenBank/DDBJ databases">
        <authorList>
            <person name="Kucharzyk K."/>
            <person name="Murdoch R.W."/>
            <person name="Higgins S."/>
            <person name="Loffler F."/>
        </authorList>
    </citation>
    <scope>NUCLEOTIDE SEQUENCE</scope>
</reference>